<dbReference type="SUPFAM" id="SSF103473">
    <property type="entry name" value="MFS general substrate transporter"/>
    <property type="match status" value="1"/>
</dbReference>
<evidence type="ECO:0000256" key="2">
    <source>
        <dbReference type="ARBA" id="ARBA00022989"/>
    </source>
</evidence>
<evidence type="ECO:0000313" key="5">
    <source>
        <dbReference type="EMBL" id="MBK4722046.1"/>
    </source>
</evidence>
<dbReference type="InterPro" id="IPR011701">
    <property type="entry name" value="MFS"/>
</dbReference>
<organism evidence="5 6">
    <name type="scientific">Azospirillum aestuarii</name>
    <dbReference type="NCBI Taxonomy" id="2802052"/>
    <lineage>
        <taxon>Bacteria</taxon>
        <taxon>Pseudomonadati</taxon>
        <taxon>Pseudomonadota</taxon>
        <taxon>Alphaproteobacteria</taxon>
        <taxon>Rhodospirillales</taxon>
        <taxon>Azospirillaceae</taxon>
        <taxon>Azospirillum</taxon>
    </lineage>
</organism>
<evidence type="ECO:0000256" key="4">
    <source>
        <dbReference type="SAM" id="Phobius"/>
    </source>
</evidence>
<keyword evidence="6" id="KW-1185">Reference proteome</keyword>
<evidence type="ECO:0000256" key="1">
    <source>
        <dbReference type="ARBA" id="ARBA00022692"/>
    </source>
</evidence>
<dbReference type="Gene3D" id="1.20.1250.20">
    <property type="entry name" value="MFS general substrate transporter like domains"/>
    <property type="match status" value="1"/>
</dbReference>
<feature type="transmembrane region" description="Helical" evidence="4">
    <location>
        <begin position="217"/>
        <end position="240"/>
    </location>
</feature>
<keyword evidence="3 4" id="KW-0472">Membrane</keyword>
<keyword evidence="1 4" id="KW-0812">Transmembrane</keyword>
<accession>A0ABS1I4Q1</accession>
<dbReference type="PANTHER" id="PTHR11360">
    <property type="entry name" value="MONOCARBOXYLATE TRANSPORTER"/>
    <property type="match status" value="1"/>
</dbReference>
<feature type="transmembrane region" description="Helical" evidence="4">
    <location>
        <begin position="58"/>
        <end position="80"/>
    </location>
</feature>
<feature type="transmembrane region" description="Helical" evidence="4">
    <location>
        <begin position="110"/>
        <end position="128"/>
    </location>
</feature>
<comment type="caution">
    <text evidence="5">The sequence shown here is derived from an EMBL/GenBank/DDBJ whole genome shotgun (WGS) entry which is preliminary data.</text>
</comment>
<evidence type="ECO:0000256" key="3">
    <source>
        <dbReference type="ARBA" id="ARBA00023136"/>
    </source>
</evidence>
<feature type="transmembrane region" description="Helical" evidence="4">
    <location>
        <begin position="316"/>
        <end position="338"/>
    </location>
</feature>
<name>A0ABS1I4Q1_9PROT</name>
<feature type="transmembrane region" description="Helical" evidence="4">
    <location>
        <begin position="292"/>
        <end position="310"/>
    </location>
</feature>
<keyword evidence="2 4" id="KW-1133">Transmembrane helix</keyword>
<feature type="transmembrane region" description="Helical" evidence="4">
    <location>
        <begin position="180"/>
        <end position="197"/>
    </location>
</feature>
<feature type="transmembrane region" description="Helical" evidence="4">
    <location>
        <begin position="149"/>
        <end position="168"/>
    </location>
</feature>
<dbReference type="Proteomes" id="UP000654452">
    <property type="component" value="Unassembled WGS sequence"/>
</dbReference>
<sequence>MSGTLSSGRVPVRALRSPQAFIAGLGAAQIVSWGSLIYSFPLLAEPMAAELGWSKTEIYLLASLALGCSGLTAIPVGSAIDRGHGRAVMTAGSLLAGALLWSWSVLPGGWPLVLVFIGLGLAQSMTLYKPGFAVVARRYGAGARRGITALTLWGGFASTIFIPLTQLLLDRLGWRGTLEALALVNLALCVPLHLAVIDGRRDATTAAPASGAEDRRVVRWALGQPVFWGLAIAFTVYYAIFSALSFHLYPLLIERGLSAAAVVGAMALIGPAQVAGRIVIAAAAHTLSIRGIGVATTLALPAAFALLFLAGHSTPVLVAFALLYGSANGIMTIVRGAAVPDMLTRSAYGAVNGVLTVPTALLKAVAPTLAALLWRWNGSYGPVIVAAIAASLVVVGSFGFAACRRPR</sequence>
<dbReference type="EMBL" id="JAEPIV010000020">
    <property type="protein sequence ID" value="MBK4722046.1"/>
    <property type="molecule type" value="Genomic_DNA"/>
</dbReference>
<dbReference type="Pfam" id="PF07690">
    <property type="entry name" value="MFS_1"/>
    <property type="match status" value="1"/>
</dbReference>
<dbReference type="RefSeq" id="WP_200486679.1">
    <property type="nucleotide sequence ID" value="NZ_JAEPIV010000020.1"/>
</dbReference>
<proteinExistence type="predicted"/>
<feature type="transmembrane region" description="Helical" evidence="4">
    <location>
        <begin position="87"/>
        <end position="104"/>
    </location>
</feature>
<feature type="transmembrane region" description="Helical" evidence="4">
    <location>
        <begin position="380"/>
        <end position="403"/>
    </location>
</feature>
<gene>
    <name evidence="5" type="ORF">JJL56_24640</name>
</gene>
<feature type="transmembrane region" description="Helical" evidence="4">
    <location>
        <begin position="20"/>
        <end position="38"/>
    </location>
</feature>
<evidence type="ECO:0000313" key="6">
    <source>
        <dbReference type="Proteomes" id="UP000654452"/>
    </source>
</evidence>
<dbReference type="InterPro" id="IPR036259">
    <property type="entry name" value="MFS_trans_sf"/>
</dbReference>
<dbReference type="InterPro" id="IPR050327">
    <property type="entry name" value="Proton-linked_MCT"/>
</dbReference>
<protein>
    <submittedName>
        <fullName evidence="5">MFS transporter</fullName>
    </submittedName>
</protein>
<feature type="transmembrane region" description="Helical" evidence="4">
    <location>
        <begin position="260"/>
        <end position="280"/>
    </location>
</feature>
<reference evidence="5 6" key="1">
    <citation type="submission" date="2021-01" db="EMBL/GenBank/DDBJ databases">
        <title>Azospirillum sp. YIM DDC1 draft genome.</title>
        <authorList>
            <person name="Wang Y.-X."/>
        </authorList>
    </citation>
    <scope>NUCLEOTIDE SEQUENCE [LARGE SCALE GENOMIC DNA]</scope>
    <source>
        <strain evidence="5 6">YIM DDC1</strain>
    </source>
</reference>
<feature type="transmembrane region" description="Helical" evidence="4">
    <location>
        <begin position="350"/>
        <end position="374"/>
    </location>
</feature>